<comment type="function">
    <text evidence="1">Component of the elongator complex which is required for multiple tRNA modifications, including mcm5U (5-methoxycarbonylmethyl uridine), mcm5s2U (5-methoxycarbonylmethyl-2-thiouridine), and ncm5U (5-carbamoylmethyl uridine). The elongator complex catalyzes formation of carboxymethyluridine in the wobble base at position 34 in tRNAs.</text>
</comment>
<dbReference type="STRING" id="1354746.A0A0B2UIW7"/>
<dbReference type="Pfam" id="PF23797">
    <property type="entry name" value="Beta-prop_ELP1_2nd"/>
    <property type="match status" value="1"/>
</dbReference>
<sequence length="1135" mass="131596">MDNFFIRHIQRTCIDTEEWMYSKEYMIKNGVIYDCVFKKVLDVPFVVKYFHALTFEYLLVDELDTIYLANKNTLEIQEIGKVNDGIVLLSISRDEKWCVIVTHEEILLFDTYIEFKKSVKVDYDGLIAIEWTDRDDFALLTTKRVFFYDISLNIIGKSKEREYSGIAWRAKYNIFGCSCTEGIVFIEPNGLDHGDAIEEVCDEIAFLEDLDVLLTMKQVPEGLALKVLYTKNFCWYRKASIVVPGRFVCVEQNVVLFKDNECITRAYIFGEKTHFESEYYVIDGMNVLYTDFSKRIIPPPLFSRKIVCDNEVIDVFAYKNRGVILQKSKAIIFSVSEEEYKEDRVFLLNKRFDSVIVLDGFVVLKCGSEFVFKSTDEEYDITVDLVNNKTKVIECKRIQRIVEYLELVLNEYGNLNIVKMYNFNEKLCMVLDNGRIIYDGKAEKTIIDIRMRFEVGVDNNGTIIVHNGSTMSHNGVLEQGVDSFVLGEYGMAITMDRVCKITCGSNESTFEVDQGLKLLCMPKPKLIGETRHGTLETFMPLVYNLASVEKMIESGEYEEVIMKCRRRVFPFSMLPSHDIDVRKFVLCTTNSDLASFFNEVLGRMNGFELLLENEKIRRLRRVVSCDAVVEFWREIMHDGLGLGMGRGNLDRHLHLRAHFEEMICNDGAILMSSIGHLIGEPCDYPFNCRGSEIESKGDICGKNAGAFLNELLSALNLEYNFEFVIFLLVKMKRMDLAFRVAKHNIKKGVEYMLTITTVKSVVEYAMKTCDEDLVVDVMKICKKDASDVIDVIRGDSIEAQLFKVNEYFESRADAFYHFSRYGTEHLEKEYIKKHQLIDEASMYEACGISNKRSGFYYEICAEMCSAKNGFTLFLMANNLKMGLDTAVNNLFWREAILIYKHMVNVNESSSTSDLNEINVRYGLNEEAFYEMLVKRLIDSGMHFEAGQLIEEFIGDKPRAFEEYVRGKRMQDAYRVCTNTEDIKKEARKCLLERLLDLEDIKESFAKYSGRFRCIEERMDDELLSDTSFSYTEEGGGSRSRKLKSRPGGRYEKEFVMNKIREIALELMKWRDNTEDLIVIFKRFDMNDCIEAHDGLFIELRKTIASEIEVIFEDNKKQLYDKNRPIVEKPDMSKWT</sequence>
<evidence type="ECO:0000313" key="4">
    <source>
        <dbReference type="Proteomes" id="UP000031056"/>
    </source>
</evidence>
<evidence type="ECO:0000256" key="1">
    <source>
        <dbReference type="PIRNR" id="PIRNR017233"/>
    </source>
</evidence>
<keyword evidence="1" id="KW-0963">Cytoplasm</keyword>
<dbReference type="HOGENOM" id="CLU_283142_0_0_1"/>
<dbReference type="GeneID" id="26262503"/>
<dbReference type="GO" id="GO:0000049">
    <property type="term" value="F:tRNA binding"/>
    <property type="evidence" value="ECO:0007669"/>
    <property type="project" value="TreeGrafter"/>
</dbReference>
<dbReference type="PANTHER" id="PTHR12747">
    <property type="entry name" value="ELONGATOR COMPLEX PROTEIN 1"/>
    <property type="match status" value="1"/>
</dbReference>
<dbReference type="PIRSF" id="PIRSF017233">
    <property type="entry name" value="IKAP"/>
    <property type="match status" value="1"/>
</dbReference>
<keyword evidence="1" id="KW-0539">Nucleus</keyword>
<feature type="domain" description="ELP1 N-terminal second beta-propeller" evidence="2">
    <location>
        <begin position="281"/>
        <end position="354"/>
    </location>
</feature>
<dbReference type="UniPathway" id="UPA00988"/>
<evidence type="ECO:0000259" key="2">
    <source>
        <dbReference type="Pfam" id="PF23797"/>
    </source>
</evidence>
<name>A0A0B2UIW7_9MICR</name>
<dbReference type="GO" id="GO:0002926">
    <property type="term" value="P:tRNA wobble base 5-methoxycarbonylmethyl-2-thiouridinylation"/>
    <property type="evidence" value="ECO:0007669"/>
    <property type="project" value="TreeGrafter"/>
</dbReference>
<dbReference type="RefSeq" id="XP_014563044.1">
    <property type="nucleotide sequence ID" value="XM_014707558.1"/>
</dbReference>
<dbReference type="InterPro" id="IPR006849">
    <property type="entry name" value="Elp1"/>
</dbReference>
<protein>
    <recommendedName>
        <fullName evidence="1">Elongator complex protein 1</fullName>
    </recommendedName>
</protein>
<proteinExistence type="inferred from homology"/>
<comment type="subcellular location">
    <subcellularLocation>
        <location evidence="1">Cytoplasm</location>
    </subcellularLocation>
    <subcellularLocation>
        <location evidence="1">Nucleus</location>
    </subcellularLocation>
</comment>
<dbReference type="GO" id="GO:0033588">
    <property type="term" value="C:elongator holoenzyme complex"/>
    <property type="evidence" value="ECO:0007669"/>
    <property type="project" value="InterPro"/>
</dbReference>
<reference evidence="3 4" key="1">
    <citation type="journal article" date="2014" name="MBio">
        <title>The Ordospora colligata genome; evolution of extreme reduction in microsporidia and host-to-parasite horizontal gene transfer.</title>
        <authorList>
            <person name="Pombert J.-F."/>
            <person name="Haag K.L."/>
            <person name="Beidas S."/>
            <person name="Ebert D."/>
            <person name="Keeling P.J."/>
        </authorList>
    </citation>
    <scope>NUCLEOTIDE SEQUENCE [LARGE SCALE GENOMIC DNA]</scope>
    <source>
        <strain evidence="3 4">OC4</strain>
    </source>
</reference>
<gene>
    <name evidence="3" type="ORF">M896_110320</name>
</gene>
<accession>A0A0B2UIW7</accession>
<evidence type="ECO:0000313" key="3">
    <source>
        <dbReference type="EMBL" id="KHN69002.1"/>
    </source>
</evidence>
<dbReference type="AlphaFoldDB" id="A0A0B2UIW7"/>
<dbReference type="OrthoDB" id="2190800at2759"/>
<dbReference type="InterPro" id="IPR056165">
    <property type="entry name" value="Beta-prop_ELP1_2nd"/>
</dbReference>
<dbReference type="GO" id="GO:0005829">
    <property type="term" value="C:cytosol"/>
    <property type="evidence" value="ECO:0007669"/>
    <property type="project" value="TreeGrafter"/>
</dbReference>
<comment type="similarity">
    <text evidence="1">Belongs to the ELP1/IKA1 family.</text>
</comment>
<dbReference type="Proteomes" id="UP000031056">
    <property type="component" value="Unassembled WGS sequence"/>
</dbReference>
<keyword evidence="3" id="KW-0418">Kinase</keyword>
<keyword evidence="4" id="KW-1185">Reference proteome</keyword>
<dbReference type="EMBL" id="JOKQ01000011">
    <property type="protein sequence ID" value="KHN69002.1"/>
    <property type="molecule type" value="Genomic_DNA"/>
</dbReference>
<dbReference type="GO" id="GO:0005634">
    <property type="term" value="C:nucleus"/>
    <property type="evidence" value="ECO:0007669"/>
    <property type="project" value="UniProtKB-SubCell"/>
</dbReference>
<dbReference type="PANTHER" id="PTHR12747:SF0">
    <property type="entry name" value="ELONGATOR COMPLEX PROTEIN 1"/>
    <property type="match status" value="1"/>
</dbReference>
<comment type="caution">
    <text evidence="3">The sequence shown here is derived from an EMBL/GenBank/DDBJ whole genome shotgun (WGS) entry which is preliminary data.</text>
</comment>
<dbReference type="InParanoid" id="A0A0B2UIW7"/>
<keyword evidence="3" id="KW-0808">Transferase</keyword>
<organism evidence="3 4">
    <name type="scientific">Ordospora colligata OC4</name>
    <dbReference type="NCBI Taxonomy" id="1354746"/>
    <lineage>
        <taxon>Eukaryota</taxon>
        <taxon>Fungi</taxon>
        <taxon>Fungi incertae sedis</taxon>
        <taxon>Microsporidia</taxon>
        <taxon>Ordosporidae</taxon>
        <taxon>Ordospora</taxon>
    </lineage>
</organism>
<dbReference type="GO" id="GO:0016301">
    <property type="term" value="F:kinase activity"/>
    <property type="evidence" value="ECO:0007669"/>
    <property type="project" value="UniProtKB-KW"/>
</dbReference>
<dbReference type="VEuPathDB" id="MicrosporidiaDB:M896_110320"/>